<proteinExistence type="predicted"/>
<protein>
    <submittedName>
        <fullName evidence="1">Uncharacterized protein</fullName>
    </submittedName>
</protein>
<dbReference type="InParanoid" id="A0A167JZ09"/>
<gene>
    <name evidence="1" type="ORF">PHYBLDRAFT_174667</name>
</gene>
<name>A0A167JZ09_PHYB8</name>
<sequence>MSSKDKEKWDAVIKKVLFEIRDHVKLTHEGRFGLEPQFKHPFIVMNKNNKYGTYQLKTMEGKPLASWVHVDQLYKTNGDAPNDTWYNPTTSCSAWCAAMRLLDTEILNDAVDSVASPDDVGACGRSQSQEGGNVRVDIGNQNRDLQASMVLILRLSYKCQKRNTRSRLDNLTTNFVQQCVVPDLGWSSFYYNKVKRNSHYTAVNAQEDITAHKEVLRLTIFRFYRFIKIMSDKETKSDARTGNRTRALRVAGEDYTT</sequence>
<dbReference type="STRING" id="763407.A0A167JZ09"/>
<dbReference type="AlphaFoldDB" id="A0A167JZ09"/>
<dbReference type="Proteomes" id="UP000077315">
    <property type="component" value="Unassembled WGS sequence"/>
</dbReference>
<evidence type="ECO:0000313" key="1">
    <source>
        <dbReference type="EMBL" id="OAD66957.1"/>
    </source>
</evidence>
<reference evidence="2" key="1">
    <citation type="submission" date="2015-06" db="EMBL/GenBank/DDBJ databases">
        <title>Expansion of signal transduction pathways in fungi by whole-genome duplication.</title>
        <authorList>
            <consortium name="DOE Joint Genome Institute"/>
            <person name="Corrochano L.M."/>
            <person name="Kuo A."/>
            <person name="Marcet-Houben M."/>
            <person name="Polaino S."/>
            <person name="Salamov A."/>
            <person name="Villalobos J.M."/>
            <person name="Alvarez M.I."/>
            <person name="Avalos J."/>
            <person name="Benito E.P."/>
            <person name="Benoit I."/>
            <person name="Burger G."/>
            <person name="Camino L.P."/>
            <person name="Canovas D."/>
            <person name="Cerda-Olmedo E."/>
            <person name="Cheng J.-F."/>
            <person name="Dominguez A."/>
            <person name="Elias M."/>
            <person name="Eslava A.P."/>
            <person name="Glaser F."/>
            <person name="Grimwood J."/>
            <person name="Gutierrez G."/>
            <person name="Heitman J."/>
            <person name="Henrissat B."/>
            <person name="Iturriaga E.A."/>
            <person name="Lang B.F."/>
            <person name="Lavin J.L."/>
            <person name="Lee S."/>
            <person name="Li W."/>
            <person name="Lindquist E."/>
            <person name="Lopez-Garcia S."/>
            <person name="Luque E.M."/>
            <person name="Marcos A.T."/>
            <person name="Martin J."/>
            <person name="McCluskey K."/>
            <person name="Medina H.R."/>
            <person name="Miralles-Duran A."/>
            <person name="Miyazaki A."/>
            <person name="Munoz-Torres E."/>
            <person name="Oguiza J.A."/>
            <person name="Ohm R."/>
            <person name="Olmedo M."/>
            <person name="Orejas M."/>
            <person name="Ortiz-Castellanos L."/>
            <person name="Pisabarro A.G."/>
            <person name="Rodriguez-Romero J."/>
            <person name="Ruiz-Herrera J."/>
            <person name="Ruiz-Vazquez R."/>
            <person name="Sanz C."/>
            <person name="Schackwitz W."/>
            <person name="Schmutz J."/>
            <person name="Shahriari M."/>
            <person name="Shelest E."/>
            <person name="Silva-Franco F."/>
            <person name="Soanes D."/>
            <person name="Syed K."/>
            <person name="Tagua V.G."/>
            <person name="Talbot N.J."/>
            <person name="Thon M."/>
            <person name="De vries R.P."/>
            <person name="Wiebenga A."/>
            <person name="Yadav J.S."/>
            <person name="Braun E.L."/>
            <person name="Baker S."/>
            <person name="Garre V."/>
            <person name="Horwitz B."/>
            <person name="Torres-Martinez S."/>
            <person name="Idnurm A."/>
            <person name="Herrera-Estrella A."/>
            <person name="Gabaldon T."/>
            <person name="Grigoriev I.V."/>
        </authorList>
    </citation>
    <scope>NUCLEOTIDE SEQUENCE [LARGE SCALE GENOMIC DNA]</scope>
    <source>
        <strain evidence="2">NRRL 1555(-)</strain>
    </source>
</reference>
<accession>A0A167JZ09</accession>
<dbReference type="VEuPathDB" id="FungiDB:PHYBLDRAFT_174667"/>
<evidence type="ECO:0000313" key="2">
    <source>
        <dbReference type="Proteomes" id="UP000077315"/>
    </source>
</evidence>
<dbReference type="EMBL" id="KV441026">
    <property type="protein sequence ID" value="OAD66957.1"/>
    <property type="molecule type" value="Genomic_DNA"/>
</dbReference>
<keyword evidence="2" id="KW-1185">Reference proteome</keyword>
<dbReference type="GeneID" id="28998210"/>
<dbReference type="OrthoDB" id="2280149at2759"/>
<organism evidence="1 2">
    <name type="scientific">Phycomyces blakesleeanus (strain ATCC 8743b / DSM 1359 / FGSC 10004 / NBRC 33097 / NRRL 1555)</name>
    <dbReference type="NCBI Taxonomy" id="763407"/>
    <lineage>
        <taxon>Eukaryota</taxon>
        <taxon>Fungi</taxon>
        <taxon>Fungi incertae sedis</taxon>
        <taxon>Mucoromycota</taxon>
        <taxon>Mucoromycotina</taxon>
        <taxon>Mucoromycetes</taxon>
        <taxon>Mucorales</taxon>
        <taxon>Phycomycetaceae</taxon>
        <taxon>Phycomyces</taxon>
    </lineage>
</organism>
<dbReference type="RefSeq" id="XP_018284997.1">
    <property type="nucleotide sequence ID" value="XM_018437304.1"/>
</dbReference>